<evidence type="ECO:0000256" key="1">
    <source>
        <dbReference type="ARBA" id="ARBA00002581"/>
    </source>
</evidence>
<dbReference type="InterPro" id="IPR013083">
    <property type="entry name" value="Znf_RING/FYVE/PHD"/>
</dbReference>
<evidence type="ECO:0000313" key="20">
    <source>
        <dbReference type="EMBL" id="KAJ1690639.1"/>
    </source>
</evidence>
<keyword evidence="7" id="KW-0862">Zinc</keyword>
<name>A0A9Q0CB08_9POAL</name>
<accession>A0A9Q0CB08</accession>
<evidence type="ECO:0000256" key="12">
    <source>
        <dbReference type="ARBA" id="ARBA00023242"/>
    </source>
</evidence>
<keyword evidence="12" id="KW-0539">Nucleus</keyword>
<dbReference type="GO" id="GO:0003713">
    <property type="term" value="F:transcription coactivator activity"/>
    <property type="evidence" value="ECO:0007669"/>
    <property type="project" value="TreeGrafter"/>
</dbReference>
<dbReference type="SUPFAM" id="SSF57850">
    <property type="entry name" value="RING/U-box"/>
    <property type="match status" value="2"/>
</dbReference>
<evidence type="ECO:0000256" key="10">
    <source>
        <dbReference type="ARBA" id="ARBA00023159"/>
    </source>
</evidence>
<dbReference type="Pfam" id="PF02135">
    <property type="entry name" value="zf-TAZ"/>
    <property type="match status" value="2"/>
</dbReference>
<keyword evidence="5" id="KW-0479">Metal-binding</keyword>
<evidence type="ECO:0000256" key="5">
    <source>
        <dbReference type="ARBA" id="ARBA00022723"/>
    </source>
</evidence>
<dbReference type="GO" id="GO:0045944">
    <property type="term" value="P:positive regulation of transcription by RNA polymerase II"/>
    <property type="evidence" value="ECO:0007669"/>
    <property type="project" value="TreeGrafter"/>
</dbReference>
<dbReference type="InterPro" id="IPR035898">
    <property type="entry name" value="TAZ_dom_sf"/>
</dbReference>
<dbReference type="SMART" id="SM01250">
    <property type="entry name" value="KAT11"/>
    <property type="match status" value="1"/>
</dbReference>
<comment type="catalytic activity">
    <reaction evidence="14">
        <text>L-lysyl-[protein] + acetyl-CoA = N(6)-acetyl-L-lysyl-[protein] + CoA + H(+)</text>
        <dbReference type="Rhea" id="RHEA:45948"/>
        <dbReference type="Rhea" id="RHEA-COMP:9752"/>
        <dbReference type="Rhea" id="RHEA-COMP:10731"/>
        <dbReference type="ChEBI" id="CHEBI:15378"/>
        <dbReference type="ChEBI" id="CHEBI:29969"/>
        <dbReference type="ChEBI" id="CHEBI:57287"/>
        <dbReference type="ChEBI" id="CHEBI:57288"/>
        <dbReference type="ChEBI" id="CHEBI:61930"/>
        <dbReference type="EC" id="2.3.1.48"/>
    </reaction>
</comment>
<keyword evidence="8" id="KW-0156">Chromatin regulator</keyword>
<dbReference type="GO" id="GO:0004402">
    <property type="term" value="F:histone acetyltransferase activity"/>
    <property type="evidence" value="ECO:0007669"/>
    <property type="project" value="InterPro"/>
</dbReference>
<dbReference type="AlphaFoldDB" id="A0A9Q0CB08"/>
<dbReference type="Gene3D" id="3.30.60.90">
    <property type="match status" value="1"/>
</dbReference>
<evidence type="ECO:0000259" key="17">
    <source>
        <dbReference type="PROSITE" id="PS50134"/>
    </source>
</evidence>
<keyword evidence="10" id="KW-0010">Activator</keyword>
<evidence type="ECO:0000256" key="16">
    <source>
        <dbReference type="SAM" id="MobiDB-lite"/>
    </source>
</evidence>
<dbReference type="SMART" id="SM00249">
    <property type="entry name" value="PHD"/>
    <property type="match status" value="1"/>
</dbReference>
<feature type="compositionally biased region" description="Basic and acidic residues" evidence="16">
    <location>
        <begin position="272"/>
        <end position="282"/>
    </location>
</feature>
<protein>
    <recommendedName>
        <fullName evidence="3">histone acetyltransferase</fullName>
        <ecNumber evidence="3">2.3.1.48</ecNumber>
    </recommendedName>
</protein>
<dbReference type="PROSITE" id="PS01357">
    <property type="entry name" value="ZF_ZZ_1"/>
    <property type="match status" value="2"/>
</dbReference>
<dbReference type="PROSITE" id="PS01359">
    <property type="entry name" value="ZF_PHD_1"/>
    <property type="match status" value="1"/>
</dbReference>
<sequence>MQYFDPGNAQLRLPSLYCGPPFMTHHHSYASVQSSSFITHPSTSSSVAASSSGPNNFRECQTEAANSQLKGNVLLRQDSGASTTATEGVMHHRDGLVGTSNAIREVGLLPDDLNRDAVPRASCSPSLNSNKKELNPLGNVPEMSSQMSTSCNHASPTITSSYPSQQPHSFRVNQSVEQQNARSILLKKQQQLLLGYNHAMVCQKKEACRLPQCPKLKEELEHAVHCDGGLSCTRTRNCSPTQKMIRHFKACHDLRCPLCGPVKEFISKRSTRINDGESKRQDFPASDEPGPKRVKTDQSDRMFCDISNDLKKGSEAKVVSDGESAKEFRVESVTNSELDCSANEAKKEPKLTLVKNINYFVNHSGDKTPKSATDELLAEEADLKTVTPVFVNESNNDASIEHVEPVKDIDPLNNISENGTKIELAKNLDPSADEAVKKAAKQRVRGASLLDTFTPEEISIHLNTLRVCEKKTKATNEQLKPLDQVEDQNMCSLCAKGELLFAPPPRYCGKCAVLIASHGVFYCTGETENKDRELPNSVPISLCSRCYNVSGEVIKLQSGDVPKLYFEKRSNYAETDADSEWWVQCSKCEAWQHQVCALFNGRRNEANLEYTCVNCFLKEIENEQCESQALIKVLGACDLPRTRLSDHIEKWLFTHLEIEREERATNSGKTIEEVPGVEGLCVRVVSSIDRVAYVKQNFKQFLKEENYPSQFPYKSKAIVLFQKIEGVDVCLFAMYVQEYGSQCPFPNQRHTYISYIDSVKYFQPEIKSSTGEALRTFVYHGILIGYLDYCKKRGFASCSLWACPPTKHDDYILYCHPACQKMPKAEKLRIWYQAMITKALKEKVVVERTNLYDYYLIPTNDWKTNVSAAHLPYCDNDFWPGEAEFILSNKEKSGPQKKENEPKGRAMRAAKRGLMDGKPDDIMLLHKLGERMRSMKEDFILIYLQPTCKHCRHAIVSGTRWVCTSCKNFLLCDKCYSEEEELSPKDKHPTSSKLKHEFQKVLEPALPSTDDPDPCKECEFFDSRIDLLRLCQNKMYQFDTLRRAKHSTMMILHHLHTPWCSTCHNELEPEISWCCATCPGFYMCSSCYSRGVWEFAHDHELVKLCEMVTNTGTGSHTGNTKGNRKFTLKKLALETMVHASRCIIPRCEHRLCRKMKLLFRHGVRCKIHQRGGCLICRKIWRLMQLHCESCHDSDCKIARCKEIKDHISKLRLHLGS</sequence>
<evidence type="ECO:0000256" key="15">
    <source>
        <dbReference type="PROSITE-ProRule" id="PRU00228"/>
    </source>
</evidence>
<dbReference type="InterPro" id="IPR043145">
    <property type="entry name" value="Znf_ZZ_sf"/>
</dbReference>
<keyword evidence="21" id="KW-1185">Reference proteome</keyword>
<reference evidence="20" key="1">
    <citation type="journal article" date="2022" name="Cell">
        <title>Repeat-based holocentromeres influence genome architecture and karyotype evolution.</title>
        <authorList>
            <person name="Hofstatter P.G."/>
            <person name="Thangavel G."/>
            <person name="Lux T."/>
            <person name="Neumann P."/>
            <person name="Vondrak T."/>
            <person name="Novak P."/>
            <person name="Zhang M."/>
            <person name="Costa L."/>
            <person name="Castellani M."/>
            <person name="Scott A."/>
            <person name="Toegelov H."/>
            <person name="Fuchs J."/>
            <person name="Mata-Sucre Y."/>
            <person name="Dias Y."/>
            <person name="Vanzela A.L.L."/>
            <person name="Huettel B."/>
            <person name="Almeida C.C.S."/>
            <person name="Simkova H."/>
            <person name="Souza G."/>
            <person name="Pedrosa-Harand A."/>
            <person name="Macas J."/>
            <person name="Mayer K.F.X."/>
            <person name="Houben A."/>
            <person name="Marques A."/>
        </authorList>
    </citation>
    <scope>NUCLEOTIDE SEQUENCE</scope>
    <source>
        <strain evidence="20">RhyBre1mFocal</strain>
    </source>
</reference>
<dbReference type="Pfam" id="PF00569">
    <property type="entry name" value="ZZ"/>
    <property type="match status" value="1"/>
</dbReference>
<dbReference type="OrthoDB" id="899at2759"/>
<dbReference type="Pfam" id="PF08214">
    <property type="entry name" value="HAT_KAT11"/>
    <property type="match status" value="1"/>
</dbReference>
<evidence type="ECO:0000313" key="21">
    <source>
        <dbReference type="Proteomes" id="UP001151287"/>
    </source>
</evidence>
<dbReference type="InterPro" id="IPR013178">
    <property type="entry name" value="Histone_AcTrfase_Rtt109/CBP"/>
</dbReference>
<keyword evidence="4" id="KW-0808">Transferase</keyword>
<dbReference type="SUPFAM" id="SSF57933">
    <property type="entry name" value="TAZ domain"/>
    <property type="match status" value="2"/>
</dbReference>
<dbReference type="GO" id="GO:0005634">
    <property type="term" value="C:nucleus"/>
    <property type="evidence" value="ECO:0007669"/>
    <property type="project" value="UniProtKB-SubCell"/>
</dbReference>
<dbReference type="InterPro" id="IPR031162">
    <property type="entry name" value="CBP_P300_HAT"/>
</dbReference>
<comment type="subcellular location">
    <subcellularLocation>
        <location evidence="2">Nucleus</location>
    </subcellularLocation>
</comment>
<dbReference type="EC" id="2.3.1.48" evidence="3"/>
<dbReference type="InterPro" id="IPR011011">
    <property type="entry name" value="Znf_FYVE_PHD"/>
</dbReference>
<dbReference type="PROSITE" id="PS50134">
    <property type="entry name" value="ZF_TAZ"/>
    <property type="match status" value="2"/>
</dbReference>
<feature type="domain" description="TAZ-type" evidence="17">
    <location>
        <begin position="179"/>
        <end position="262"/>
    </location>
</feature>
<dbReference type="Gene3D" id="3.30.40.10">
    <property type="entry name" value="Zinc/RING finger domain, C3HC4 (zinc finger)"/>
    <property type="match status" value="1"/>
</dbReference>
<dbReference type="GO" id="GO:0031490">
    <property type="term" value="F:chromatin DNA binding"/>
    <property type="evidence" value="ECO:0007669"/>
    <property type="project" value="TreeGrafter"/>
</dbReference>
<evidence type="ECO:0000259" key="18">
    <source>
        <dbReference type="PROSITE" id="PS50135"/>
    </source>
</evidence>
<feature type="domain" description="TAZ-type" evidence="17">
    <location>
        <begin position="1121"/>
        <end position="1203"/>
    </location>
</feature>
<dbReference type="InterPro" id="IPR019786">
    <property type="entry name" value="Zinc_finger_PHD-type_CS"/>
</dbReference>
<dbReference type="PROSITE" id="PS51727">
    <property type="entry name" value="CBP_P300_HAT"/>
    <property type="match status" value="1"/>
</dbReference>
<evidence type="ECO:0000256" key="3">
    <source>
        <dbReference type="ARBA" id="ARBA00013184"/>
    </source>
</evidence>
<keyword evidence="9" id="KW-0805">Transcription regulation</keyword>
<dbReference type="GO" id="GO:0008270">
    <property type="term" value="F:zinc ion binding"/>
    <property type="evidence" value="ECO:0007669"/>
    <property type="project" value="UniProtKB-KW"/>
</dbReference>
<dbReference type="Proteomes" id="UP001151287">
    <property type="component" value="Unassembled WGS sequence"/>
</dbReference>
<comment type="function">
    <text evidence="1">Acetyltransferase enzyme. Acetylates histones, giving a specific tag for transcriptional activation.</text>
</comment>
<dbReference type="PANTHER" id="PTHR13808">
    <property type="entry name" value="CBP/P300-RELATED"/>
    <property type="match status" value="1"/>
</dbReference>
<evidence type="ECO:0000256" key="13">
    <source>
        <dbReference type="ARBA" id="ARBA00023315"/>
    </source>
</evidence>
<dbReference type="SMART" id="SM00551">
    <property type="entry name" value="ZnF_TAZ"/>
    <property type="match status" value="2"/>
</dbReference>
<evidence type="ECO:0000256" key="2">
    <source>
        <dbReference type="ARBA" id="ARBA00004123"/>
    </source>
</evidence>
<feature type="domain" description="CBP/p300-type HAT" evidence="19">
    <location>
        <begin position="633"/>
        <end position="1060"/>
    </location>
</feature>
<dbReference type="GO" id="GO:0000123">
    <property type="term" value="C:histone acetyltransferase complex"/>
    <property type="evidence" value="ECO:0007669"/>
    <property type="project" value="TreeGrafter"/>
</dbReference>
<dbReference type="EMBL" id="JAMQYH010000004">
    <property type="protein sequence ID" value="KAJ1690639.1"/>
    <property type="molecule type" value="Genomic_DNA"/>
</dbReference>
<evidence type="ECO:0000259" key="19">
    <source>
        <dbReference type="PROSITE" id="PS51727"/>
    </source>
</evidence>
<evidence type="ECO:0000256" key="8">
    <source>
        <dbReference type="ARBA" id="ARBA00022853"/>
    </source>
</evidence>
<keyword evidence="11" id="KW-0804">Transcription</keyword>
<keyword evidence="6 15" id="KW-0863">Zinc-finger</keyword>
<dbReference type="InterPro" id="IPR000197">
    <property type="entry name" value="Znf_TAZ"/>
</dbReference>
<proteinExistence type="predicted"/>
<dbReference type="SMART" id="SM00291">
    <property type="entry name" value="ZnF_ZZ"/>
    <property type="match status" value="2"/>
</dbReference>
<feature type="region of interest" description="Disordered" evidence="16">
    <location>
        <begin position="143"/>
        <end position="175"/>
    </location>
</feature>
<evidence type="ECO:0000256" key="7">
    <source>
        <dbReference type="ARBA" id="ARBA00022833"/>
    </source>
</evidence>
<organism evidence="20 21">
    <name type="scientific">Rhynchospora breviuscula</name>
    <dbReference type="NCBI Taxonomy" id="2022672"/>
    <lineage>
        <taxon>Eukaryota</taxon>
        <taxon>Viridiplantae</taxon>
        <taxon>Streptophyta</taxon>
        <taxon>Embryophyta</taxon>
        <taxon>Tracheophyta</taxon>
        <taxon>Spermatophyta</taxon>
        <taxon>Magnoliopsida</taxon>
        <taxon>Liliopsida</taxon>
        <taxon>Poales</taxon>
        <taxon>Cyperaceae</taxon>
        <taxon>Cyperoideae</taxon>
        <taxon>Rhynchosporeae</taxon>
        <taxon>Rhynchospora</taxon>
    </lineage>
</organism>
<evidence type="ECO:0000256" key="11">
    <source>
        <dbReference type="ARBA" id="ARBA00023163"/>
    </source>
</evidence>
<gene>
    <name evidence="20" type="ORF">LUZ63_014794</name>
</gene>
<dbReference type="PROSITE" id="PS50135">
    <property type="entry name" value="ZF_ZZ_2"/>
    <property type="match status" value="1"/>
</dbReference>
<dbReference type="InterPro" id="IPR001965">
    <property type="entry name" value="Znf_PHD"/>
</dbReference>
<feature type="domain" description="ZZ-type" evidence="18">
    <location>
        <begin position="943"/>
        <end position="1006"/>
    </location>
</feature>
<dbReference type="InterPro" id="IPR000433">
    <property type="entry name" value="Znf_ZZ"/>
</dbReference>
<dbReference type="SUPFAM" id="SSF57903">
    <property type="entry name" value="FYVE/PHD zinc finger"/>
    <property type="match status" value="1"/>
</dbReference>
<feature type="region of interest" description="Disordered" evidence="16">
    <location>
        <begin position="270"/>
        <end position="297"/>
    </location>
</feature>
<evidence type="ECO:0000256" key="14">
    <source>
        <dbReference type="ARBA" id="ARBA00048017"/>
    </source>
</evidence>
<dbReference type="Gene3D" id="1.20.1020.10">
    <property type="entry name" value="TAZ domain"/>
    <property type="match status" value="2"/>
</dbReference>
<comment type="caution">
    <text evidence="20">The sequence shown here is derived from an EMBL/GenBank/DDBJ whole genome shotgun (WGS) entry which is preliminary data.</text>
</comment>
<evidence type="ECO:0000256" key="9">
    <source>
        <dbReference type="ARBA" id="ARBA00023015"/>
    </source>
</evidence>
<keyword evidence="13" id="KW-0012">Acyltransferase</keyword>
<evidence type="ECO:0000256" key="6">
    <source>
        <dbReference type="ARBA" id="ARBA00022771"/>
    </source>
</evidence>
<dbReference type="PANTHER" id="PTHR13808:SF39">
    <property type="entry name" value="HISTONE ACETYLTRANSFERASE HAC-LIKE 3-RELATED"/>
    <property type="match status" value="1"/>
</dbReference>
<evidence type="ECO:0000256" key="4">
    <source>
        <dbReference type="ARBA" id="ARBA00022679"/>
    </source>
</evidence>
<dbReference type="GO" id="GO:0005667">
    <property type="term" value="C:transcription regulator complex"/>
    <property type="evidence" value="ECO:0007669"/>
    <property type="project" value="TreeGrafter"/>
</dbReference>